<feature type="compositionally biased region" description="Basic and acidic residues" evidence="1">
    <location>
        <begin position="168"/>
        <end position="197"/>
    </location>
</feature>
<sequence>MHHETRKDDIGTTQMGVGMCSNPEEYCEESNCLAPSPTTLDSRDWRPALSNTLSPTSYALTDVPRSHRRPTLSPTSHALTDVPRSHRRPTLSPTLTPTHHYLSPAPAHHCSHRRPSTTLAPTSTPTHQDLTLLLLWRVDLARTAWGWGWVDSSVEERGGYGRKRTKERKAEPRNGKDERKGRTERTNGNDERKGRRS</sequence>
<evidence type="ECO:0000313" key="3">
    <source>
        <dbReference type="Proteomes" id="UP000275078"/>
    </source>
</evidence>
<organism evidence="2 3">
    <name type="scientific">Ascobolus immersus RN42</name>
    <dbReference type="NCBI Taxonomy" id="1160509"/>
    <lineage>
        <taxon>Eukaryota</taxon>
        <taxon>Fungi</taxon>
        <taxon>Dikarya</taxon>
        <taxon>Ascomycota</taxon>
        <taxon>Pezizomycotina</taxon>
        <taxon>Pezizomycetes</taxon>
        <taxon>Pezizales</taxon>
        <taxon>Ascobolaceae</taxon>
        <taxon>Ascobolus</taxon>
    </lineage>
</organism>
<feature type="compositionally biased region" description="Low complexity" evidence="1">
    <location>
        <begin position="116"/>
        <end position="126"/>
    </location>
</feature>
<proteinExistence type="predicted"/>
<dbReference type="EMBL" id="ML119789">
    <property type="protein sequence ID" value="RPA74459.1"/>
    <property type="molecule type" value="Genomic_DNA"/>
</dbReference>
<evidence type="ECO:0000256" key="1">
    <source>
        <dbReference type="SAM" id="MobiDB-lite"/>
    </source>
</evidence>
<keyword evidence="3" id="KW-1185">Reference proteome</keyword>
<protein>
    <submittedName>
        <fullName evidence="2">Uncharacterized protein</fullName>
    </submittedName>
</protein>
<gene>
    <name evidence="2" type="ORF">BJ508DRAFT_333028</name>
</gene>
<feature type="region of interest" description="Disordered" evidence="1">
    <location>
        <begin position="156"/>
        <end position="197"/>
    </location>
</feature>
<accession>A0A3N4HKZ0</accession>
<feature type="compositionally biased region" description="Low complexity" evidence="1">
    <location>
        <begin position="90"/>
        <end position="100"/>
    </location>
</feature>
<name>A0A3N4HKZ0_ASCIM</name>
<dbReference type="AlphaFoldDB" id="A0A3N4HKZ0"/>
<reference evidence="2 3" key="1">
    <citation type="journal article" date="2018" name="Nat. Ecol. Evol.">
        <title>Pezizomycetes genomes reveal the molecular basis of ectomycorrhizal truffle lifestyle.</title>
        <authorList>
            <person name="Murat C."/>
            <person name="Payen T."/>
            <person name="Noel B."/>
            <person name="Kuo A."/>
            <person name="Morin E."/>
            <person name="Chen J."/>
            <person name="Kohler A."/>
            <person name="Krizsan K."/>
            <person name="Balestrini R."/>
            <person name="Da Silva C."/>
            <person name="Montanini B."/>
            <person name="Hainaut M."/>
            <person name="Levati E."/>
            <person name="Barry K.W."/>
            <person name="Belfiori B."/>
            <person name="Cichocki N."/>
            <person name="Clum A."/>
            <person name="Dockter R.B."/>
            <person name="Fauchery L."/>
            <person name="Guy J."/>
            <person name="Iotti M."/>
            <person name="Le Tacon F."/>
            <person name="Lindquist E.A."/>
            <person name="Lipzen A."/>
            <person name="Malagnac F."/>
            <person name="Mello A."/>
            <person name="Molinier V."/>
            <person name="Miyauchi S."/>
            <person name="Poulain J."/>
            <person name="Riccioni C."/>
            <person name="Rubini A."/>
            <person name="Sitrit Y."/>
            <person name="Splivallo R."/>
            <person name="Traeger S."/>
            <person name="Wang M."/>
            <person name="Zifcakova L."/>
            <person name="Wipf D."/>
            <person name="Zambonelli A."/>
            <person name="Paolocci F."/>
            <person name="Nowrousian M."/>
            <person name="Ottonello S."/>
            <person name="Baldrian P."/>
            <person name="Spatafora J.W."/>
            <person name="Henrissat B."/>
            <person name="Nagy L.G."/>
            <person name="Aury J.M."/>
            <person name="Wincker P."/>
            <person name="Grigoriev I.V."/>
            <person name="Bonfante P."/>
            <person name="Martin F.M."/>
        </authorList>
    </citation>
    <scope>NUCLEOTIDE SEQUENCE [LARGE SCALE GENOMIC DNA]</scope>
    <source>
        <strain evidence="2 3">RN42</strain>
    </source>
</reference>
<feature type="region of interest" description="Disordered" evidence="1">
    <location>
        <begin position="56"/>
        <end position="126"/>
    </location>
</feature>
<dbReference type="Proteomes" id="UP000275078">
    <property type="component" value="Unassembled WGS sequence"/>
</dbReference>
<evidence type="ECO:0000313" key="2">
    <source>
        <dbReference type="EMBL" id="RPA74459.1"/>
    </source>
</evidence>